<evidence type="ECO:0000256" key="1">
    <source>
        <dbReference type="SAM" id="Phobius"/>
    </source>
</evidence>
<sequence>MLLLRMKGTIIALMVVIVYTFLSAALKVDIFTDLVASLTFMETTKSEELILLGFSALLGLGIDLNRARLNEKRRRDIDAHRLRTMHATMATVHDIVNNFLNNLQLYRLQAERSKAFSPEVLKEFDEVVAQTAARLREIDSLKQITVQERIEGIPGLELPRGEPL</sequence>
<keyword evidence="1" id="KW-0812">Transmembrane</keyword>
<gene>
    <name evidence="2" type="ORF">EDD55_102427</name>
</gene>
<reference evidence="2 3" key="1">
    <citation type="submission" date="2019-03" db="EMBL/GenBank/DDBJ databases">
        <title>Genomic Encyclopedia of Type Strains, Phase IV (KMG-IV): sequencing the most valuable type-strain genomes for metagenomic binning, comparative biology and taxonomic classification.</title>
        <authorList>
            <person name="Goeker M."/>
        </authorList>
    </citation>
    <scope>NUCLEOTIDE SEQUENCE [LARGE SCALE GENOMIC DNA]</scope>
    <source>
        <strain evidence="2 3">DSM 101688</strain>
    </source>
</reference>
<name>A0A4V2UP34_9PROT</name>
<dbReference type="AlphaFoldDB" id="A0A4V2UP34"/>
<accession>A0A4V2UP34</accession>
<keyword evidence="3" id="KW-1185">Reference proteome</keyword>
<organism evidence="2 3">
    <name type="scientific">Varunaivibrio sulfuroxidans</name>
    <dbReference type="NCBI Taxonomy" id="1773489"/>
    <lineage>
        <taxon>Bacteria</taxon>
        <taxon>Pseudomonadati</taxon>
        <taxon>Pseudomonadota</taxon>
        <taxon>Alphaproteobacteria</taxon>
        <taxon>Rhodospirillales</taxon>
        <taxon>Magnetovibrionaceae</taxon>
        <taxon>Varunaivibrio</taxon>
    </lineage>
</organism>
<evidence type="ECO:0000313" key="3">
    <source>
        <dbReference type="Proteomes" id="UP000295304"/>
    </source>
</evidence>
<dbReference type="OrthoDB" id="8546812at2"/>
<dbReference type="Proteomes" id="UP000295304">
    <property type="component" value="Unassembled WGS sequence"/>
</dbReference>
<feature type="transmembrane region" description="Helical" evidence="1">
    <location>
        <begin position="49"/>
        <end position="65"/>
    </location>
</feature>
<evidence type="ECO:0000313" key="2">
    <source>
        <dbReference type="EMBL" id="TCS64381.1"/>
    </source>
</evidence>
<dbReference type="RefSeq" id="WP_132938320.1">
    <property type="nucleotide sequence ID" value="NZ_CP119676.1"/>
</dbReference>
<keyword evidence="1" id="KW-0472">Membrane</keyword>
<keyword evidence="1" id="KW-1133">Transmembrane helix</keyword>
<proteinExistence type="predicted"/>
<protein>
    <recommendedName>
        <fullName evidence="4">Histidine kinase</fullName>
    </recommendedName>
</protein>
<dbReference type="EMBL" id="SLZW01000002">
    <property type="protein sequence ID" value="TCS64381.1"/>
    <property type="molecule type" value="Genomic_DNA"/>
</dbReference>
<comment type="caution">
    <text evidence="2">The sequence shown here is derived from an EMBL/GenBank/DDBJ whole genome shotgun (WGS) entry which is preliminary data.</text>
</comment>
<evidence type="ECO:0008006" key="4">
    <source>
        <dbReference type="Google" id="ProtNLM"/>
    </source>
</evidence>